<dbReference type="InterPro" id="IPR022764">
    <property type="entry name" value="Peptidase_S54_rhomboid_dom"/>
</dbReference>
<keyword evidence="5 7" id="KW-1133">Transmembrane helix</keyword>
<name>A0A6G8RTN3_9GAMM</name>
<keyword evidence="6 7" id="KW-0472">Membrane</keyword>
<dbReference type="EMBL" id="CP049801">
    <property type="protein sequence ID" value="QIO05274.1"/>
    <property type="molecule type" value="Genomic_DNA"/>
</dbReference>
<dbReference type="GO" id="GO:0006508">
    <property type="term" value="P:proteolysis"/>
    <property type="evidence" value="ECO:0007669"/>
    <property type="project" value="UniProtKB-KW"/>
</dbReference>
<reference evidence="9 10" key="1">
    <citation type="submission" date="2020-03" db="EMBL/GenBank/DDBJ databases">
        <authorList>
            <person name="Zhu W."/>
        </authorList>
    </citation>
    <scope>NUCLEOTIDE SEQUENCE [LARGE SCALE GENOMIC DNA]</scope>
    <source>
        <strain evidence="9 10">323-1</strain>
    </source>
</reference>
<evidence type="ECO:0000256" key="2">
    <source>
        <dbReference type="ARBA" id="ARBA00009045"/>
    </source>
</evidence>
<proteinExistence type="inferred from homology"/>
<keyword evidence="10" id="KW-1185">Reference proteome</keyword>
<evidence type="ECO:0000256" key="4">
    <source>
        <dbReference type="ARBA" id="ARBA00022801"/>
    </source>
</evidence>
<feature type="transmembrane region" description="Helical" evidence="7">
    <location>
        <begin position="27"/>
        <end position="46"/>
    </location>
</feature>
<organism evidence="9 10">
    <name type="scientific">Acinetobacter shaoyimingii</name>
    <dbReference type="NCBI Taxonomy" id="2715164"/>
    <lineage>
        <taxon>Bacteria</taxon>
        <taxon>Pseudomonadati</taxon>
        <taxon>Pseudomonadota</taxon>
        <taxon>Gammaproteobacteria</taxon>
        <taxon>Moraxellales</taxon>
        <taxon>Moraxellaceae</taxon>
        <taxon>Acinetobacter</taxon>
    </lineage>
</organism>
<feature type="transmembrane region" description="Helical" evidence="7">
    <location>
        <begin position="188"/>
        <end position="204"/>
    </location>
</feature>
<dbReference type="GO" id="GO:0016020">
    <property type="term" value="C:membrane"/>
    <property type="evidence" value="ECO:0007669"/>
    <property type="project" value="UniProtKB-SubCell"/>
</dbReference>
<gene>
    <name evidence="9" type="ORF">G8E00_04510</name>
</gene>
<dbReference type="Pfam" id="PF01694">
    <property type="entry name" value="Rhomboid"/>
    <property type="match status" value="1"/>
</dbReference>
<feature type="transmembrane region" description="Helical" evidence="7">
    <location>
        <begin position="236"/>
        <end position="256"/>
    </location>
</feature>
<feature type="transmembrane region" description="Helical" evidence="7">
    <location>
        <begin position="113"/>
        <end position="134"/>
    </location>
</feature>
<keyword evidence="4" id="KW-0378">Hydrolase</keyword>
<evidence type="ECO:0000256" key="1">
    <source>
        <dbReference type="ARBA" id="ARBA00004141"/>
    </source>
</evidence>
<dbReference type="PANTHER" id="PTHR43731">
    <property type="entry name" value="RHOMBOID PROTEASE"/>
    <property type="match status" value="1"/>
</dbReference>
<evidence type="ECO:0000259" key="8">
    <source>
        <dbReference type="Pfam" id="PF01694"/>
    </source>
</evidence>
<feature type="transmembrane region" description="Helical" evidence="7">
    <location>
        <begin position="154"/>
        <end position="176"/>
    </location>
</feature>
<evidence type="ECO:0000313" key="10">
    <source>
        <dbReference type="Proteomes" id="UP000502297"/>
    </source>
</evidence>
<protein>
    <submittedName>
        <fullName evidence="9">Rhomboid family intramembrane serine protease</fullName>
    </submittedName>
</protein>
<comment type="subcellular location">
    <subcellularLocation>
        <location evidence="1">Membrane</location>
        <topology evidence="1">Multi-pass membrane protein</topology>
    </subcellularLocation>
</comment>
<dbReference type="InterPro" id="IPR050925">
    <property type="entry name" value="Rhomboid_protease_S54"/>
</dbReference>
<dbReference type="SUPFAM" id="SSF144091">
    <property type="entry name" value="Rhomboid-like"/>
    <property type="match status" value="1"/>
</dbReference>
<dbReference type="Gene3D" id="1.20.1540.10">
    <property type="entry name" value="Rhomboid-like"/>
    <property type="match status" value="1"/>
</dbReference>
<dbReference type="RefSeq" id="WP_166222217.1">
    <property type="nucleotide sequence ID" value="NZ_CP049801.1"/>
</dbReference>
<evidence type="ECO:0000256" key="5">
    <source>
        <dbReference type="ARBA" id="ARBA00022989"/>
    </source>
</evidence>
<dbReference type="PANTHER" id="PTHR43731:SF14">
    <property type="entry name" value="PRESENILIN-ASSOCIATED RHOMBOID-LIKE PROTEIN, MITOCHONDRIAL"/>
    <property type="match status" value="1"/>
</dbReference>
<feature type="domain" description="Peptidase S54 rhomboid" evidence="8">
    <location>
        <begin position="74"/>
        <end position="225"/>
    </location>
</feature>
<evidence type="ECO:0000313" key="9">
    <source>
        <dbReference type="EMBL" id="QIO05274.1"/>
    </source>
</evidence>
<comment type="similarity">
    <text evidence="2">Belongs to the peptidase S54 family.</text>
</comment>
<keyword evidence="3 7" id="KW-0812">Transmembrane</keyword>
<evidence type="ECO:0000256" key="3">
    <source>
        <dbReference type="ARBA" id="ARBA00022692"/>
    </source>
</evidence>
<dbReference type="Proteomes" id="UP000502297">
    <property type="component" value="Chromosome"/>
</dbReference>
<sequence>MNQPYDHNNKPHQLNLPASQPLNINRWWITAVLIAINVALFSWQVLQGMNITQPSTLDAIHWGADYAPLTFLAEPIRLLTSMFFHFGLIHLMLNMWALYIFGRITEQLFGHAYFIGVYILSGLAGSLLSGYISIQDSYEMLRLGEAQQALFPSVGAGASGAVMGLGGALTVLALLPRLAHQSYYLDKTNLLMVMGLNIAMGFMISGINNAAHIGGMLMGACLSLIWYLGEKWQKPILWKIIGLIIGIVLCELFYQYCLHLVVDLHPFWIELVKRIT</sequence>
<dbReference type="InterPro" id="IPR035952">
    <property type="entry name" value="Rhomboid-like_sf"/>
</dbReference>
<dbReference type="AlphaFoldDB" id="A0A6G8RTN3"/>
<accession>A0A6G8RTN3</accession>
<evidence type="ECO:0000256" key="7">
    <source>
        <dbReference type="SAM" id="Phobius"/>
    </source>
</evidence>
<feature type="transmembrane region" description="Helical" evidence="7">
    <location>
        <begin position="210"/>
        <end position="229"/>
    </location>
</feature>
<evidence type="ECO:0000256" key="6">
    <source>
        <dbReference type="ARBA" id="ARBA00023136"/>
    </source>
</evidence>
<dbReference type="GO" id="GO:0004252">
    <property type="term" value="F:serine-type endopeptidase activity"/>
    <property type="evidence" value="ECO:0007669"/>
    <property type="project" value="InterPro"/>
</dbReference>
<dbReference type="KEGG" id="asha:G8E00_04510"/>
<feature type="transmembrane region" description="Helical" evidence="7">
    <location>
        <begin position="82"/>
        <end position="101"/>
    </location>
</feature>
<keyword evidence="9" id="KW-0645">Protease</keyword>